<evidence type="ECO:0000313" key="2">
    <source>
        <dbReference type="EMBL" id="DAZ99312.1"/>
    </source>
</evidence>
<dbReference type="AlphaFoldDB" id="A0AAV2Z1S0"/>
<proteinExistence type="predicted"/>
<evidence type="ECO:0000313" key="3">
    <source>
        <dbReference type="Proteomes" id="UP001146120"/>
    </source>
</evidence>
<gene>
    <name evidence="2" type="ORF">N0F65_005480</name>
</gene>
<evidence type="ECO:0000256" key="1">
    <source>
        <dbReference type="SAM" id="Phobius"/>
    </source>
</evidence>
<feature type="transmembrane region" description="Helical" evidence="1">
    <location>
        <begin position="187"/>
        <end position="208"/>
    </location>
</feature>
<feature type="transmembrane region" description="Helical" evidence="1">
    <location>
        <begin position="228"/>
        <end position="247"/>
    </location>
</feature>
<keyword evidence="3" id="KW-1185">Reference proteome</keyword>
<sequence>AQASSSDRCVKRERKDAYNKHGKEVDSTRVNYRCCWLLIFALHAFCAAYYVVVAALYQYLQSTAVIWTVELYSLSIEVTAFAFITALNALFAAGHLWGVIKIVWHSVRDRQLTFSSTAHGQNQHPKADDRTSSSLGQNIWRTVSGRGGMLGIETEYYDLRLVMYETIEIVLQSCQCYRMSWFLSRMWLQHLHMGLIVVNCWIGALVHLLNRRHHTNHENAARTRVKLVLIDMLLDIVSTIVIPCVLFKTYYDQYDAVSTDFPLSFYYNDLSLMSFLNEFQFLLVNNKYDLVMRLAREYGKHQGDVTAHRWSNDDCPHISTNIIYTPANGTNPTTTNTLAPS</sequence>
<feature type="transmembrane region" description="Helical" evidence="1">
    <location>
        <begin position="80"/>
        <end position="100"/>
    </location>
</feature>
<protein>
    <submittedName>
        <fullName evidence="2">Uncharacterized protein</fullName>
    </submittedName>
</protein>
<dbReference type="EMBL" id="DAKRPA010000086">
    <property type="protein sequence ID" value="DAZ99312.1"/>
    <property type="molecule type" value="Genomic_DNA"/>
</dbReference>
<feature type="non-terminal residue" evidence="2">
    <location>
        <position position="1"/>
    </location>
</feature>
<accession>A0AAV2Z1S0</accession>
<keyword evidence="1" id="KW-0472">Membrane</keyword>
<keyword evidence="1" id="KW-0812">Transmembrane</keyword>
<reference evidence="2" key="1">
    <citation type="submission" date="2022-11" db="EMBL/GenBank/DDBJ databases">
        <authorList>
            <person name="Morgan W.R."/>
            <person name="Tartar A."/>
        </authorList>
    </citation>
    <scope>NUCLEOTIDE SEQUENCE</scope>
    <source>
        <strain evidence="2">ARSEF 373</strain>
    </source>
</reference>
<comment type="caution">
    <text evidence="2">The sequence shown here is derived from an EMBL/GenBank/DDBJ whole genome shotgun (WGS) entry which is preliminary data.</text>
</comment>
<name>A0AAV2Z1S0_9STRA</name>
<dbReference type="Proteomes" id="UP001146120">
    <property type="component" value="Unassembled WGS sequence"/>
</dbReference>
<organism evidence="2 3">
    <name type="scientific">Lagenidium giganteum</name>
    <dbReference type="NCBI Taxonomy" id="4803"/>
    <lineage>
        <taxon>Eukaryota</taxon>
        <taxon>Sar</taxon>
        <taxon>Stramenopiles</taxon>
        <taxon>Oomycota</taxon>
        <taxon>Peronosporomycetes</taxon>
        <taxon>Pythiales</taxon>
        <taxon>Pythiaceae</taxon>
    </lineage>
</organism>
<keyword evidence="1" id="KW-1133">Transmembrane helix</keyword>
<feature type="transmembrane region" description="Helical" evidence="1">
    <location>
        <begin position="36"/>
        <end position="60"/>
    </location>
</feature>
<reference evidence="2" key="2">
    <citation type="journal article" date="2023" name="Microbiol Resour">
        <title>Decontamination and Annotation of the Draft Genome Sequence of the Oomycete Lagenidium giganteum ARSEF 373.</title>
        <authorList>
            <person name="Morgan W.R."/>
            <person name="Tartar A."/>
        </authorList>
    </citation>
    <scope>NUCLEOTIDE SEQUENCE</scope>
    <source>
        <strain evidence="2">ARSEF 373</strain>
    </source>
</reference>